<keyword evidence="4" id="KW-0456">Lyase</keyword>
<name>A0ABW3P5M8_9SPHN</name>
<dbReference type="InterPro" id="IPR004839">
    <property type="entry name" value="Aminotransferase_I/II_large"/>
</dbReference>
<keyword evidence="5" id="KW-1185">Reference proteome</keyword>
<dbReference type="InterPro" id="IPR015421">
    <property type="entry name" value="PyrdxlP-dep_Trfase_major"/>
</dbReference>
<organism evidence="4 5">
    <name type="scientific">Sphingobium olei</name>
    <dbReference type="NCBI Taxonomy" id="420955"/>
    <lineage>
        <taxon>Bacteria</taxon>
        <taxon>Pseudomonadati</taxon>
        <taxon>Pseudomonadota</taxon>
        <taxon>Alphaproteobacteria</taxon>
        <taxon>Sphingomonadales</taxon>
        <taxon>Sphingomonadaceae</taxon>
        <taxon>Sphingobium</taxon>
    </lineage>
</organism>
<dbReference type="EMBL" id="JBHTLS010000134">
    <property type="protein sequence ID" value="MFD1107052.1"/>
    <property type="molecule type" value="Genomic_DNA"/>
</dbReference>
<dbReference type="CDD" id="cd00609">
    <property type="entry name" value="AAT_like"/>
    <property type="match status" value="1"/>
</dbReference>
<dbReference type="Gene3D" id="3.40.640.10">
    <property type="entry name" value="Type I PLP-dependent aspartate aminotransferase-like (Major domain)"/>
    <property type="match status" value="1"/>
</dbReference>
<dbReference type="InterPro" id="IPR015424">
    <property type="entry name" value="PyrdxlP-dep_Trfase"/>
</dbReference>
<dbReference type="Gene3D" id="3.90.1150.10">
    <property type="entry name" value="Aspartate Aminotransferase, domain 1"/>
    <property type="match status" value="1"/>
</dbReference>
<accession>A0ABW3P5M8</accession>
<dbReference type="InterPro" id="IPR015422">
    <property type="entry name" value="PyrdxlP-dep_Trfase_small"/>
</dbReference>
<comment type="caution">
    <text evidence="4">The sequence shown here is derived from an EMBL/GenBank/DDBJ whole genome shotgun (WGS) entry which is preliminary data.</text>
</comment>
<dbReference type="RefSeq" id="WP_380914254.1">
    <property type="nucleotide sequence ID" value="NZ_JBHTLS010000134.1"/>
</dbReference>
<evidence type="ECO:0000256" key="1">
    <source>
        <dbReference type="ARBA" id="ARBA00001933"/>
    </source>
</evidence>
<proteinExistence type="predicted"/>
<dbReference type="Proteomes" id="UP001597203">
    <property type="component" value="Unassembled WGS sequence"/>
</dbReference>
<feature type="domain" description="Aminotransferase class I/classII large" evidence="3">
    <location>
        <begin position="124"/>
        <end position="323"/>
    </location>
</feature>
<dbReference type="EC" id="4.1.1.81" evidence="4"/>
<comment type="cofactor">
    <cofactor evidence="1">
        <name>pyridoxal 5'-phosphate</name>
        <dbReference type="ChEBI" id="CHEBI:597326"/>
    </cofactor>
</comment>
<reference evidence="5" key="1">
    <citation type="journal article" date="2019" name="Int. J. Syst. Evol. Microbiol.">
        <title>The Global Catalogue of Microorganisms (GCM) 10K type strain sequencing project: providing services to taxonomists for standard genome sequencing and annotation.</title>
        <authorList>
            <consortium name="The Broad Institute Genomics Platform"/>
            <consortium name="The Broad Institute Genome Sequencing Center for Infectious Disease"/>
            <person name="Wu L."/>
            <person name="Ma J."/>
        </authorList>
    </citation>
    <scope>NUCLEOTIDE SEQUENCE [LARGE SCALE GENOMIC DNA]</scope>
    <source>
        <strain evidence="5">CCUG 54329</strain>
    </source>
</reference>
<dbReference type="SUPFAM" id="SSF53383">
    <property type="entry name" value="PLP-dependent transferases"/>
    <property type="match status" value="1"/>
</dbReference>
<evidence type="ECO:0000313" key="4">
    <source>
        <dbReference type="EMBL" id="MFD1107052.1"/>
    </source>
</evidence>
<keyword evidence="2" id="KW-0663">Pyridoxal phosphate</keyword>
<dbReference type="Pfam" id="PF00155">
    <property type="entry name" value="Aminotran_1_2"/>
    <property type="match status" value="1"/>
</dbReference>
<evidence type="ECO:0000313" key="5">
    <source>
        <dbReference type="Proteomes" id="UP001597203"/>
    </source>
</evidence>
<dbReference type="PANTHER" id="PTHR42885">
    <property type="entry name" value="HISTIDINOL-PHOSPHATE AMINOTRANSFERASE-RELATED"/>
    <property type="match status" value="1"/>
</dbReference>
<protein>
    <submittedName>
        <fullName evidence="4">Threonine-phosphate decarboxylase</fullName>
        <ecNumber evidence="4">4.1.1.81</ecNumber>
    </submittedName>
</protein>
<evidence type="ECO:0000259" key="3">
    <source>
        <dbReference type="Pfam" id="PF00155"/>
    </source>
</evidence>
<sequence length="326" mass="35119">MSDRWTWHGGGLAAARVTFGDGGAPWLDLSTGINPDPWPVPPLAIDWARLPDEADLRALEAAAADHFGVAAHHVCAVPGTEIGLRLIGQLVSGLAFHLMPTYRTHTEIMGGSAPLLLTDMAKADGATLILANPNNPDGRVLDRSRMRDLLDRRGTSGRLLLDEAFADASPGISLASEVARNDRLILFRSFGKYFGLAGVRLGFVLAAPPILERLRQSLGAWPLSAAAIAIGTAAYRDRDWIEATRDQLALRASRLDARLQTMGFAPTGACPLFRLLQVPDAPTLFERLARRHILTRPFADNPAWLRIGLPPDAAALDRLMEALAGG</sequence>
<evidence type="ECO:0000256" key="2">
    <source>
        <dbReference type="ARBA" id="ARBA00022898"/>
    </source>
</evidence>
<dbReference type="PANTHER" id="PTHR42885:SF1">
    <property type="entry name" value="THREONINE-PHOSPHATE DECARBOXYLASE"/>
    <property type="match status" value="1"/>
</dbReference>
<gene>
    <name evidence="4" type="ORF">ACFQ24_19485</name>
</gene>
<dbReference type="GO" id="GO:0048472">
    <property type="term" value="F:threonine-phosphate decarboxylase activity"/>
    <property type="evidence" value="ECO:0007669"/>
    <property type="project" value="UniProtKB-EC"/>
</dbReference>